<dbReference type="EMBL" id="CP029194">
    <property type="protein sequence ID" value="QES23083.1"/>
    <property type="molecule type" value="Genomic_DNA"/>
</dbReference>
<keyword evidence="2" id="KW-0472">Membrane</keyword>
<gene>
    <name evidence="4" type="ORF">DEJ46_31435</name>
</gene>
<keyword evidence="3" id="KW-0732">Signal</keyword>
<organism evidence="4 5">
    <name type="scientific">Streptomyces venezuelae</name>
    <dbReference type="NCBI Taxonomy" id="54571"/>
    <lineage>
        <taxon>Bacteria</taxon>
        <taxon>Bacillati</taxon>
        <taxon>Actinomycetota</taxon>
        <taxon>Actinomycetes</taxon>
        <taxon>Kitasatosporales</taxon>
        <taxon>Streptomycetaceae</taxon>
        <taxon>Streptomyces</taxon>
    </lineage>
</organism>
<feature type="chain" id="PRO_5024897171" description="Gram-positive cocci surface proteins LPxTG domain-containing protein" evidence="3">
    <location>
        <begin position="33"/>
        <end position="218"/>
    </location>
</feature>
<feature type="region of interest" description="Disordered" evidence="1">
    <location>
        <begin position="139"/>
        <end position="178"/>
    </location>
</feature>
<evidence type="ECO:0000256" key="3">
    <source>
        <dbReference type="SAM" id="SignalP"/>
    </source>
</evidence>
<name>A0A5P2AXZ4_STRVZ</name>
<dbReference type="Proteomes" id="UP000324106">
    <property type="component" value="Chromosome"/>
</dbReference>
<dbReference type="AlphaFoldDB" id="A0A5P2AXZ4"/>
<evidence type="ECO:0000313" key="5">
    <source>
        <dbReference type="Proteomes" id="UP000324106"/>
    </source>
</evidence>
<dbReference type="PROSITE" id="PS51318">
    <property type="entry name" value="TAT"/>
    <property type="match status" value="1"/>
</dbReference>
<dbReference type="OrthoDB" id="4200847at2"/>
<reference evidence="4 5" key="1">
    <citation type="submission" date="2018-05" db="EMBL/GenBank/DDBJ databases">
        <title>Streptomyces venezuelae.</title>
        <authorList>
            <person name="Kim W."/>
            <person name="Lee N."/>
            <person name="Cho B.-K."/>
        </authorList>
    </citation>
    <scope>NUCLEOTIDE SEQUENCE [LARGE SCALE GENOMIC DNA]</scope>
    <source>
        <strain evidence="4 5">ATCC 15068</strain>
    </source>
</reference>
<keyword evidence="2" id="KW-0812">Transmembrane</keyword>
<protein>
    <recommendedName>
        <fullName evidence="6">Gram-positive cocci surface proteins LPxTG domain-containing protein</fullName>
    </recommendedName>
</protein>
<dbReference type="InterPro" id="IPR006311">
    <property type="entry name" value="TAT_signal"/>
</dbReference>
<keyword evidence="2" id="KW-1133">Transmembrane helix</keyword>
<accession>A0A5P2AXZ4</accession>
<evidence type="ECO:0000256" key="1">
    <source>
        <dbReference type="SAM" id="MobiDB-lite"/>
    </source>
</evidence>
<proteinExistence type="predicted"/>
<feature type="transmembrane region" description="Helical" evidence="2">
    <location>
        <begin position="187"/>
        <end position="207"/>
    </location>
</feature>
<feature type="signal peptide" evidence="3">
    <location>
        <begin position="1"/>
        <end position="32"/>
    </location>
</feature>
<dbReference type="RefSeq" id="WP_150271794.1">
    <property type="nucleotide sequence ID" value="NZ_CP029194.1"/>
</dbReference>
<evidence type="ECO:0008006" key="6">
    <source>
        <dbReference type="Google" id="ProtNLM"/>
    </source>
</evidence>
<evidence type="ECO:0000256" key="2">
    <source>
        <dbReference type="SAM" id="Phobius"/>
    </source>
</evidence>
<sequence length="218" mass="22119">MTARTARSLAATAAAALALGSLALAGAPSAFAAPGDNGDVKIHKVGTPVDDPRNEPKVCKFYLAAFNFDTLQEVDWEITPQPPKADDPNLNGHITLTTGTGHTGELSLPNGMYKLVWTFEGEQGAGKQKVFQVDCDVITNPTPTPTPTHTNGGPGGHGKPPHHKPPHGPVGAGGGGSAPIAAEDSSAFGIGAAVAAGLAGTAGLVLIRRSRRRDNGAA</sequence>
<evidence type="ECO:0000313" key="4">
    <source>
        <dbReference type="EMBL" id="QES23083.1"/>
    </source>
</evidence>